<evidence type="ECO:0000313" key="5">
    <source>
        <dbReference type="Proteomes" id="UP000199595"/>
    </source>
</evidence>
<keyword evidence="2" id="KW-0472">Membrane</keyword>
<keyword evidence="5" id="KW-1185">Reference proteome</keyword>
<sequence>MYSNKHPFILQYLILLIIFSFSQLGFAQDYKTVIPDSLKQYTYKELYSKKNENTDNPFLQDLYSFSYLNKAKKEKDSLRITYGYSQVASYQDDPLNITYLDSIIYITKKKNYDGYRSHGYLWKGFLQLNNGLYDEALKNLILAQNSISKDNKVENLIAIQLHIGILKAIWGDKDEAIIHFNDVIKKFNENNLSQNYNGIKSEAFKYLSYCHILNKQYDSAYFYAKKYKKNEDNTSNNLYYSEIIAEIELHKKNYTKTLQILQHIKKTDSLNSIINHFNFNYLFGSTLNGLNKKKEAFYYFSKADSIYNVTNDLMPETRKVKEFFINYYKKKDSTKKQLLYINQLLTVDSLIYKNTKTLNRIIQKEYDEPQLLAEKEKIIKKLSSKTKKNYWLIVLLSTIGISSCVFFYFYYKKQKSLKVKFETLIKNSKQTELIKKPKKSLNINDISTEVIEQINSKLIQFENENLFTQNNLTLSKLAKQLGTNSNYLSKVVNYSKGKNFSSYITSLRINYCIKKLKEDAVFRKYSIKAIATEIGFNNAESFSKAFFTETKKYPSAVIKELNKQ</sequence>
<evidence type="ECO:0000256" key="2">
    <source>
        <dbReference type="SAM" id="Phobius"/>
    </source>
</evidence>
<dbReference type="PANTHER" id="PTHR43280">
    <property type="entry name" value="ARAC-FAMILY TRANSCRIPTIONAL REGULATOR"/>
    <property type="match status" value="1"/>
</dbReference>
<gene>
    <name evidence="4" type="ORF">SAMN05444411_11313</name>
</gene>
<dbReference type="PANTHER" id="PTHR43280:SF2">
    <property type="entry name" value="HTH-TYPE TRANSCRIPTIONAL REGULATOR EXSA"/>
    <property type="match status" value="1"/>
</dbReference>
<dbReference type="SUPFAM" id="SSF48452">
    <property type="entry name" value="TPR-like"/>
    <property type="match status" value="1"/>
</dbReference>
<dbReference type="Gene3D" id="1.25.40.10">
    <property type="entry name" value="Tetratricopeptide repeat domain"/>
    <property type="match status" value="1"/>
</dbReference>
<dbReference type="EMBL" id="FNNJ01000013">
    <property type="protein sequence ID" value="SDX97049.1"/>
    <property type="molecule type" value="Genomic_DNA"/>
</dbReference>
<dbReference type="InterPro" id="IPR018060">
    <property type="entry name" value="HTH_AraC"/>
</dbReference>
<dbReference type="Gene3D" id="1.10.10.60">
    <property type="entry name" value="Homeodomain-like"/>
    <property type="match status" value="2"/>
</dbReference>
<keyword evidence="1 4" id="KW-0238">DNA-binding</keyword>
<keyword evidence="2" id="KW-0812">Transmembrane</keyword>
<dbReference type="Pfam" id="PF12833">
    <property type="entry name" value="HTH_18"/>
    <property type="match status" value="1"/>
</dbReference>
<evidence type="ECO:0000256" key="1">
    <source>
        <dbReference type="ARBA" id="ARBA00023125"/>
    </source>
</evidence>
<dbReference type="STRING" id="762486.SAMN05444411_11313"/>
<dbReference type="GO" id="GO:0003700">
    <property type="term" value="F:DNA-binding transcription factor activity"/>
    <property type="evidence" value="ECO:0007669"/>
    <property type="project" value="InterPro"/>
</dbReference>
<proteinExistence type="predicted"/>
<protein>
    <submittedName>
        <fullName evidence="4">AraC-type DNA-binding protein</fullName>
    </submittedName>
</protein>
<keyword evidence="2" id="KW-1133">Transmembrane helix</keyword>
<dbReference type="PROSITE" id="PS01124">
    <property type="entry name" value="HTH_ARAC_FAMILY_2"/>
    <property type="match status" value="1"/>
</dbReference>
<feature type="domain" description="HTH araC/xylS-type" evidence="3">
    <location>
        <begin position="456"/>
        <end position="560"/>
    </location>
</feature>
<dbReference type="SMART" id="SM00342">
    <property type="entry name" value="HTH_ARAC"/>
    <property type="match status" value="1"/>
</dbReference>
<dbReference type="InterPro" id="IPR011990">
    <property type="entry name" value="TPR-like_helical_dom_sf"/>
</dbReference>
<feature type="transmembrane region" description="Helical" evidence="2">
    <location>
        <begin position="390"/>
        <end position="411"/>
    </location>
</feature>
<evidence type="ECO:0000313" key="4">
    <source>
        <dbReference type="EMBL" id="SDX97049.1"/>
    </source>
</evidence>
<dbReference type="Proteomes" id="UP000199595">
    <property type="component" value="Unassembled WGS sequence"/>
</dbReference>
<name>A0A1H3G3U4_9FLAO</name>
<evidence type="ECO:0000259" key="3">
    <source>
        <dbReference type="PROSITE" id="PS01124"/>
    </source>
</evidence>
<reference evidence="5" key="1">
    <citation type="submission" date="2016-10" db="EMBL/GenBank/DDBJ databases">
        <authorList>
            <person name="Varghese N."/>
            <person name="Submissions S."/>
        </authorList>
    </citation>
    <scope>NUCLEOTIDE SEQUENCE [LARGE SCALE GENOMIC DNA]</scope>
    <source>
        <strain evidence="5">DSM 24956</strain>
    </source>
</reference>
<organism evidence="4 5">
    <name type="scientific">Lutibacter oricola</name>
    <dbReference type="NCBI Taxonomy" id="762486"/>
    <lineage>
        <taxon>Bacteria</taxon>
        <taxon>Pseudomonadati</taxon>
        <taxon>Bacteroidota</taxon>
        <taxon>Flavobacteriia</taxon>
        <taxon>Flavobacteriales</taxon>
        <taxon>Flavobacteriaceae</taxon>
        <taxon>Lutibacter</taxon>
    </lineage>
</organism>
<dbReference type="AlphaFoldDB" id="A0A1H3G3U4"/>
<dbReference type="GO" id="GO:0043565">
    <property type="term" value="F:sequence-specific DNA binding"/>
    <property type="evidence" value="ECO:0007669"/>
    <property type="project" value="InterPro"/>
</dbReference>
<dbReference type="OrthoDB" id="5295174at2"/>
<dbReference type="RefSeq" id="WP_090125974.1">
    <property type="nucleotide sequence ID" value="NZ_FNNJ01000013.1"/>
</dbReference>
<accession>A0A1H3G3U4</accession>